<accession>A0ACC2REL5</accession>
<dbReference type="Proteomes" id="UP001165960">
    <property type="component" value="Unassembled WGS sequence"/>
</dbReference>
<evidence type="ECO:0000313" key="1">
    <source>
        <dbReference type="EMBL" id="KAJ9048515.1"/>
    </source>
</evidence>
<sequence>MPVATSKTDSATVLVIGQEGHGKTTLTAAVVKVLSTKKKAKAASESSLPSDPRFNATEVISDKRTLTFIDFTSQENFKSYAEEARHPVDIVLLVVDIEAGVGDETKSQLELAKPFIKPEGNIVVFLNKLDKAEDSDQVDLIELSIRGFFPSVGVDSEKGVMFRGSASLLLDSNDRKNQKPVIKMMECLNKIPVS</sequence>
<reference evidence="1" key="1">
    <citation type="submission" date="2022-04" db="EMBL/GenBank/DDBJ databases">
        <title>Genome of the entomopathogenic fungus Entomophthora muscae.</title>
        <authorList>
            <person name="Elya C."/>
            <person name="Lovett B.R."/>
            <person name="Lee E."/>
            <person name="Macias A.M."/>
            <person name="Hajek A.E."/>
            <person name="De Bivort B.L."/>
            <person name="Kasson M.T."/>
            <person name="De Fine Licht H.H."/>
            <person name="Stajich J.E."/>
        </authorList>
    </citation>
    <scope>NUCLEOTIDE SEQUENCE</scope>
    <source>
        <strain evidence="1">Berkeley</strain>
    </source>
</reference>
<gene>
    <name evidence="1" type="ORF">DSO57_1034379</name>
</gene>
<evidence type="ECO:0000313" key="2">
    <source>
        <dbReference type="Proteomes" id="UP001165960"/>
    </source>
</evidence>
<proteinExistence type="predicted"/>
<comment type="caution">
    <text evidence="1">The sequence shown here is derived from an EMBL/GenBank/DDBJ whole genome shotgun (WGS) entry which is preliminary data.</text>
</comment>
<keyword evidence="2" id="KW-1185">Reference proteome</keyword>
<name>A0ACC2REL5_9FUNG</name>
<protein>
    <submittedName>
        <fullName evidence="1">Uncharacterized protein</fullName>
    </submittedName>
</protein>
<organism evidence="1 2">
    <name type="scientific">Entomophthora muscae</name>
    <dbReference type="NCBI Taxonomy" id="34485"/>
    <lineage>
        <taxon>Eukaryota</taxon>
        <taxon>Fungi</taxon>
        <taxon>Fungi incertae sedis</taxon>
        <taxon>Zoopagomycota</taxon>
        <taxon>Entomophthoromycotina</taxon>
        <taxon>Entomophthoromycetes</taxon>
        <taxon>Entomophthorales</taxon>
        <taxon>Entomophthoraceae</taxon>
        <taxon>Entomophthora</taxon>
    </lineage>
</organism>
<dbReference type="EMBL" id="QTSX02007385">
    <property type="protein sequence ID" value="KAJ9048515.1"/>
    <property type="molecule type" value="Genomic_DNA"/>
</dbReference>